<feature type="region of interest" description="Disordered" evidence="1">
    <location>
        <begin position="391"/>
        <end position="412"/>
    </location>
</feature>
<dbReference type="InterPro" id="IPR024555">
    <property type="entry name" value="PX-associated"/>
</dbReference>
<dbReference type="GO" id="GO:0035091">
    <property type="term" value="F:phosphatidylinositol binding"/>
    <property type="evidence" value="ECO:0007669"/>
    <property type="project" value="InterPro"/>
</dbReference>
<keyword evidence="4" id="KW-1185">Reference proteome</keyword>
<evidence type="ECO:0000313" key="3">
    <source>
        <dbReference type="EMBL" id="TDL29495.1"/>
    </source>
</evidence>
<dbReference type="EMBL" id="ML170156">
    <property type="protein sequence ID" value="TDL29495.1"/>
    <property type="molecule type" value="Genomic_DNA"/>
</dbReference>
<protein>
    <recommendedName>
        <fullName evidence="2">PX domain-containing protein</fullName>
    </recommendedName>
</protein>
<feature type="region of interest" description="Disordered" evidence="1">
    <location>
        <begin position="1"/>
        <end position="48"/>
    </location>
</feature>
<dbReference type="Pfam" id="PF00787">
    <property type="entry name" value="PX"/>
    <property type="match status" value="1"/>
</dbReference>
<evidence type="ECO:0000259" key="2">
    <source>
        <dbReference type="PROSITE" id="PS50195"/>
    </source>
</evidence>
<evidence type="ECO:0000256" key="1">
    <source>
        <dbReference type="SAM" id="MobiDB-lite"/>
    </source>
</evidence>
<dbReference type="Proteomes" id="UP000294933">
    <property type="component" value="Unassembled WGS sequence"/>
</dbReference>
<dbReference type="PANTHER" id="PTHR47185">
    <property type="entry name" value="PX DOMAIN-CONTAINING PROTEIN YPR097W"/>
    <property type="match status" value="1"/>
</dbReference>
<dbReference type="SUPFAM" id="SSF64268">
    <property type="entry name" value="PX domain"/>
    <property type="match status" value="1"/>
</dbReference>
<gene>
    <name evidence="3" type="ORF">BD410DRAFT_779904</name>
</gene>
<sequence length="1047" mass="117386">MDVHDAEGTESTPVVQDKSKPRRPTRPPPELPLLVDIPPHSPSGDADVIVQSPTEHHQDQSPSDQAAELTPLRAHYLKKSLLNLQFSHELDAITSASTVPNVSTVAYLGPPFTPPPKVSPYLDLPFLKYIFRQFVLTFPFLAAAPKDFFPDKFQPFISSVLSRNLSPISAFDDGVEQAEQASRLKILSKLEKNLALLLGAATKLVEREEVVRLTQVDLDRLELLAKKRKAREQRIKNVFEVNVVCIRAVVDKGRVRSKVHEEFIIRTRRSNLPDVFVSRRYGDFKTLADELRKMHPEELVRPPPAKDRTSKVASPTTATSSSPRGSSTPINGSTESLNSWPSGQSVSSFRLAREKNRLTLRAYIHTLMSSSTIASSPVLRSFLLSNPTQLSADEMEDTAHREEADHKRDEGRKRFAREIADRVEGLRGAVKTVKGDVMAKDGLTRIFATIKVTEDVRNLPIEYQAVLEWARISLASTIFQHFIAADDASETLAGLKRIHGLMPYFMLKGILKISNPVGMIRGVLDLFLAQPFGGRSLLQRMFTSSMQEEVKVLEEEIAAVKDKIEDDVICEKIRQFINSPREIQDLYKADAAAEKLNLLTVVLRSGEEPALTRHQMHRVMRAHRAHAAYLKHKEGLQDSDDDDGPQDDDGWLFEDLQLLGKLYSRLRDREQLIALIFEGTTADLLKDMITIFYAPLAQVYKAASIADSLGDLQNFINDLIRTVEQADLVNQDDPQGIVRLFIDLVHRHEQAFYGFVHKVHSKGENLFDGLMKWIELFLTIAREGLGERISLEYLLPHTGEERANILKEVDEVALYHYKLKLAYEDKIRRRFGRTQGQNDADAEDEATQALVNSVVHDLSFGELVRGDADEIAAEESDDSEEESSSDETDSEEESEGSVSAEGGEGPHHVSRPHTAGPTHLPHHGKYDSQQTLVSSPPPRHRPNSFTQSSKPFAPSPLSAPPLPRVLSKHSPTSPMSHKSLPPSPSSPRSSSDEHVRDTRHPPPRPFQNQRKKDKHAAVLKPPELKHLPPLLPLFVEMMRPLLRPQGV</sequence>
<feature type="compositionally biased region" description="Basic and acidic residues" evidence="1">
    <location>
        <begin position="990"/>
        <end position="1000"/>
    </location>
</feature>
<feature type="compositionally biased region" description="Acidic residues" evidence="1">
    <location>
        <begin position="871"/>
        <end position="895"/>
    </location>
</feature>
<organism evidence="3 4">
    <name type="scientific">Rickenella mellea</name>
    <dbReference type="NCBI Taxonomy" id="50990"/>
    <lineage>
        <taxon>Eukaryota</taxon>
        <taxon>Fungi</taxon>
        <taxon>Dikarya</taxon>
        <taxon>Basidiomycota</taxon>
        <taxon>Agaricomycotina</taxon>
        <taxon>Agaricomycetes</taxon>
        <taxon>Hymenochaetales</taxon>
        <taxon>Rickenellaceae</taxon>
        <taxon>Rickenella</taxon>
    </lineage>
</organism>
<dbReference type="AlphaFoldDB" id="A0A4R5XFV9"/>
<dbReference type="VEuPathDB" id="FungiDB:BD410DRAFT_779904"/>
<dbReference type="InterPro" id="IPR001683">
    <property type="entry name" value="PX_dom"/>
</dbReference>
<feature type="compositionally biased region" description="Basic and acidic residues" evidence="1">
    <location>
        <begin position="295"/>
        <end position="310"/>
    </location>
</feature>
<feature type="domain" description="PX" evidence="2">
    <location>
        <begin position="241"/>
        <end position="390"/>
    </location>
</feature>
<dbReference type="STRING" id="50990.A0A4R5XFV9"/>
<dbReference type="InterPro" id="IPR024554">
    <property type="entry name" value="LEC1-like_C"/>
</dbReference>
<feature type="compositionally biased region" description="Polar residues" evidence="1">
    <location>
        <begin position="330"/>
        <end position="346"/>
    </location>
</feature>
<evidence type="ECO:0000313" key="4">
    <source>
        <dbReference type="Proteomes" id="UP000294933"/>
    </source>
</evidence>
<dbReference type="Pfam" id="PF12828">
    <property type="entry name" value="PXB"/>
    <property type="match status" value="1"/>
</dbReference>
<dbReference type="SMART" id="SM00312">
    <property type="entry name" value="PX"/>
    <property type="match status" value="1"/>
</dbReference>
<dbReference type="InterPro" id="IPR036871">
    <property type="entry name" value="PX_dom_sf"/>
</dbReference>
<name>A0A4R5XFV9_9AGAM</name>
<feature type="compositionally biased region" description="Low complexity" evidence="1">
    <location>
        <begin position="311"/>
        <end position="329"/>
    </location>
</feature>
<proteinExistence type="predicted"/>
<dbReference type="PANTHER" id="PTHR47185:SF1">
    <property type="entry name" value="PX DOMAIN-CONTAINING PROTEIN YPR097W"/>
    <property type="match status" value="1"/>
</dbReference>
<feature type="region of interest" description="Disordered" evidence="1">
    <location>
        <begin position="295"/>
        <end position="346"/>
    </location>
</feature>
<dbReference type="OrthoDB" id="2117459at2759"/>
<dbReference type="Pfam" id="PF12825">
    <property type="entry name" value="DUF3818"/>
    <property type="match status" value="1"/>
</dbReference>
<feature type="compositionally biased region" description="Pro residues" evidence="1">
    <location>
        <begin position="953"/>
        <end position="963"/>
    </location>
</feature>
<dbReference type="InterPro" id="IPR047168">
    <property type="entry name" value="LEC1-like"/>
</dbReference>
<feature type="compositionally biased region" description="Basic and acidic residues" evidence="1">
    <location>
        <begin position="397"/>
        <end position="412"/>
    </location>
</feature>
<dbReference type="CDD" id="cd06869">
    <property type="entry name" value="PX_UP2_fungi"/>
    <property type="match status" value="1"/>
</dbReference>
<feature type="region of interest" description="Disordered" evidence="1">
    <location>
        <begin position="871"/>
        <end position="1021"/>
    </location>
</feature>
<accession>A0A4R5XFV9</accession>
<dbReference type="Gene3D" id="3.30.1520.10">
    <property type="entry name" value="Phox-like domain"/>
    <property type="match status" value="1"/>
</dbReference>
<reference evidence="3 4" key="1">
    <citation type="submission" date="2018-06" db="EMBL/GenBank/DDBJ databases">
        <title>A transcriptomic atlas of mushroom development highlights an independent origin of complex multicellularity.</title>
        <authorList>
            <consortium name="DOE Joint Genome Institute"/>
            <person name="Krizsan K."/>
            <person name="Almasi E."/>
            <person name="Merenyi Z."/>
            <person name="Sahu N."/>
            <person name="Viragh M."/>
            <person name="Koszo T."/>
            <person name="Mondo S."/>
            <person name="Kiss B."/>
            <person name="Balint B."/>
            <person name="Kues U."/>
            <person name="Barry K."/>
            <person name="Hegedus J.C."/>
            <person name="Henrissat B."/>
            <person name="Johnson J."/>
            <person name="Lipzen A."/>
            <person name="Ohm R."/>
            <person name="Nagy I."/>
            <person name="Pangilinan J."/>
            <person name="Yan J."/>
            <person name="Xiong Y."/>
            <person name="Grigoriev I.V."/>
            <person name="Hibbett D.S."/>
            <person name="Nagy L.G."/>
        </authorList>
    </citation>
    <scope>NUCLEOTIDE SEQUENCE [LARGE SCALE GENOMIC DNA]</scope>
    <source>
        <strain evidence="3 4">SZMC22713</strain>
    </source>
</reference>
<dbReference type="PROSITE" id="PS50195">
    <property type="entry name" value="PX"/>
    <property type="match status" value="1"/>
</dbReference>